<dbReference type="InterPro" id="IPR023374">
    <property type="entry name" value="AttH-like_dom_sf"/>
</dbReference>
<comment type="caution">
    <text evidence="4">The sequence shown here is derived from an EMBL/GenBank/DDBJ whole genome shotgun (WGS) entry which is preliminary data.</text>
</comment>
<dbReference type="Gene3D" id="1.10.600.10">
    <property type="entry name" value="Farnesyl Diphosphate Synthase"/>
    <property type="match status" value="1"/>
</dbReference>
<keyword evidence="5" id="KW-1185">Reference proteome</keyword>
<keyword evidence="2" id="KW-0460">Magnesium</keyword>
<evidence type="ECO:0000256" key="2">
    <source>
        <dbReference type="ARBA" id="ARBA00022842"/>
    </source>
</evidence>
<dbReference type="InterPro" id="IPR000092">
    <property type="entry name" value="Polyprenyl_synt"/>
</dbReference>
<dbReference type="Gene3D" id="2.40.370.10">
    <property type="entry name" value="AttH-like domain"/>
    <property type="match status" value="1"/>
</dbReference>
<dbReference type="EMBL" id="JAAXPG010000013">
    <property type="protein sequence ID" value="NKY99037.1"/>
    <property type="molecule type" value="Genomic_DNA"/>
</dbReference>
<dbReference type="PROSITE" id="PS00723">
    <property type="entry name" value="POLYPRENYL_SYNTHASE_1"/>
    <property type="match status" value="1"/>
</dbReference>
<evidence type="ECO:0000256" key="1">
    <source>
        <dbReference type="ARBA" id="ARBA00022723"/>
    </source>
</evidence>
<dbReference type="SUPFAM" id="SSF48576">
    <property type="entry name" value="Terpenoid synthases"/>
    <property type="match status" value="1"/>
</dbReference>
<dbReference type="InterPro" id="IPR008949">
    <property type="entry name" value="Isoprenoid_synthase_dom_sf"/>
</dbReference>
<dbReference type="PANTHER" id="PTHR12001:SF44">
    <property type="entry name" value="GERANYLGERANYL PYROPHOSPHATE SYNTHASE"/>
    <property type="match status" value="1"/>
</dbReference>
<dbReference type="GO" id="GO:0004659">
    <property type="term" value="F:prenyltransferase activity"/>
    <property type="evidence" value="ECO:0007669"/>
    <property type="project" value="InterPro"/>
</dbReference>
<organism evidence="4 5">
    <name type="scientific">Nocardiopsis alborubida</name>
    <dbReference type="NCBI Taxonomy" id="146802"/>
    <lineage>
        <taxon>Bacteria</taxon>
        <taxon>Bacillati</taxon>
        <taxon>Actinomycetota</taxon>
        <taxon>Actinomycetes</taxon>
        <taxon>Streptosporangiales</taxon>
        <taxon>Nocardiopsidaceae</taxon>
        <taxon>Nocardiopsis</taxon>
    </lineage>
</organism>
<feature type="region of interest" description="Disordered" evidence="3">
    <location>
        <begin position="180"/>
        <end position="210"/>
    </location>
</feature>
<accession>A0A7X6RR97</accession>
<sequence length="764" mass="81781">MDAFGHVGDPGPRDGFEGRRGMGAHPGAGPDASDPRGGPERLRFAFHLVDGADEYGLVFSFARLCGAVDGGAEAHQAVWYVADRSAREHGGESWVDQGCVDAVRALVGADRVTDPRVRRALLDALSQGRLPEPDRLLPRAARWREAPLDLDAGDVVLLRGDGHGGLLVEARGEESGFRLRLSPPGDGGHPREHVGAARASTDADPGAASPEAPVLEAASLEAAGVLHFRGRSARVTGRGWHERAFGEDLLPARDGRDASWSRARVRLDNGWELAVHRTGGADAPDGTPAACGATAVLASPDGERVEAPATLRGLRPWTSLTTLNTYPTACDVEVPLLDLRLRTTAWFPRQEAVSVTALSGRLEAHADAEGTMGGRPVRGHGLWEVFPDTRIEDFERHVTRIRAVTRQEIDRLYPAEPDARSLAELAGTEHRPERLDGAVLEDLHASLVGPVRHTTAGLGRSWRSYVSMAAIELFGVDSEPYRPLVAAAELLHTGSLIIDDVEDRSPLRRGRPAAHVVFGEAVAVNAGTAAYFALDRVLNRVLPDDAALRLRVYQVYLRVLRAGHGGQAIDIAGHRAAMDEAVETGDAEALLRRVRSGHWLKTAAPVRGLAEIGALVAGAREEQFRALGEYFDAVGLAYQISDDVMDLRGLTAPAEGGGRSATKHTAEDLRAGKVTMPLAHAVALLPPRRARELWYSVRDGDADEATVAAAAASLEECGAVAACTGEAQGLVERTWKPLRDLVPCTWTSVMMGALGAYAARRERE</sequence>
<evidence type="ECO:0000313" key="5">
    <source>
        <dbReference type="Proteomes" id="UP000553209"/>
    </source>
</evidence>
<feature type="region of interest" description="Disordered" evidence="3">
    <location>
        <begin position="1"/>
        <end position="37"/>
    </location>
</feature>
<dbReference type="PROSITE" id="PS00444">
    <property type="entry name" value="POLYPRENYL_SYNTHASE_2"/>
    <property type="match status" value="1"/>
</dbReference>
<proteinExistence type="predicted"/>
<keyword evidence="1" id="KW-0479">Metal-binding</keyword>
<dbReference type="GO" id="GO:0046872">
    <property type="term" value="F:metal ion binding"/>
    <property type="evidence" value="ECO:0007669"/>
    <property type="project" value="UniProtKB-KW"/>
</dbReference>
<name>A0A7X6RR97_9ACTN</name>
<dbReference type="SUPFAM" id="SSF159245">
    <property type="entry name" value="AttH-like"/>
    <property type="match status" value="1"/>
</dbReference>
<evidence type="ECO:0000256" key="3">
    <source>
        <dbReference type="SAM" id="MobiDB-lite"/>
    </source>
</evidence>
<protein>
    <submittedName>
        <fullName evidence="4">Polyprenyl synthetase</fullName>
    </submittedName>
</protein>
<dbReference type="AlphaFoldDB" id="A0A7X6RR97"/>
<dbReference type="Proteomes" id="UP000553209">
    <property type="component" value="Unassembled WGS sequence"/>
</dbReference>
<gene>
    <name evidence="4" type="ORF">HGB44_15410</name>
</gene>
<dbReference type="GO" id="GO:0008299">
    <property type="term" value="P:isoprenoid biosynthetic process"/>
    <property type="evidence" value="ECO:0007669"/>
    <property type="project" value="InterPro"/>
</dbReference>
<dbReference type="InterPro" id="IPR033749">
    <property type="entry name" value="Polyprenyl_synt_CS"/>
</dbReference>
<dbReference type="PANTHER" id="PTHR12001">
    <property type="entry name" value="GERANYLGERANYL PYROPHOSPHATE SYNTHASE"/>
    <property type="match status" value="1"/>
</dbReference>
<dbReference type="Pfam" id="PF00348">
    <property type="entry name" value="polyprenyl_synt"/>
    <property type="match status" value="1"/>
</dbReference>
<evidence type="ECO:0000313" key="4">
    <source>
        <dbReference type="EMBL" id="NKY99037.1"/>
    </source>
</evidence>
<feature type="compositionally biased region" description="Basic and acidic residues" evidence="3">
    <location>
        <begin position="11"/>
        <end position="20"/>
    </location>
</feature>
<reference evidence="4 5" key="1">
    <citation type="submission" date="2020-04" db="EMBL/GenBank/DDBJ databases">
        <title>MicrobeNet Type strains.</title>
        <authorList>
            <person name="Nicholson A.C."/>
        </authorList>
    </citation>
    <scope>NUCLEOTIDE SEQUENCE [LARGE SCALE GENOMIC DNA]</scope>
    <source>
        <strain evidence="4 5">ATCC 23612</strain>
    </source>
</reference>